<organism evidence="2 3">
    <name type="scientific">Pelagibius litoralis</name>
    <dbReference type="NCBI Taxonomy" id="374515"/>
    <lineage>
        <taxon>Bacteria</taxon>
        <taxon>Pseudomonadati</taxon>
        <taxon>Pseudomonadota</taxon>
        <taxon>Alphaproteobacteria</taxon>
        <taxon>Rhodospirillales</taxon>
        <taxon>Rhodovibrionaceae</taxon>
        <taxon>Pelagibius</taxon>
    </lineage>
</organism>
<name>A0A967EVU1_9PROT</name>
<gene>
    <name evidence="2" type="ORF">HBA54_07195</name>
</gene>
<dbReference type="SUPFAM" id="SSF54593">
    <property type="entry name" value="Glyoxalase/Bleomycin resistance protein/Dihydroxybiphenyl dioxygenase"/>
    <property type="match status" value="1"/>
</dbReference>
<sequence length="131" mass="15170">MAKAIHTMIRVMEEERSVAFYRAAFALDVADRFDFDDFTLIYLRNPENDFEVELTVNKSQSEPYTHGSGYGHLAVAVADLPAEHERFEQLGLNPNPMKEFHHDGELMAAFFFVQDPDGYKIEVLQQHGRYR</sequence>
<protein>
    <submittedName>
        <fullName evidence="2">Lactoylglutathione lyase</fullName>
    </submittedName>
</protein>
<proteinExistence type="predicted"/>
<dbReference type="InterPro" id="IPR004360">
    <property type="entry name" value="Glyas_Fos-R_dOase_dom"/>
</dbReference>
<accession>A0A967EVU1</accession>
<dbReference type="GO" id="GO:0016829">
    <property type="term" value="F:lyase activity"/>
    <property type="evidence" value="ECO:0007669"/>
    <property type="project" value="UniProtKB-KW"/>
</dbReference>
<dbReference type="PANTHER" id="PTHR10374:SF30">
    <property type="entry name" value="LACTOYLGLUTATHIONE LYASE"/>
    <property type="match status" value="1"/>
</dbReference>
<evidence type="ECO:0000259" key="1">
    <source>
        <dbReference type="PROSITE" id="PS51819"/>
    </source>
</evidence>
<feature type="domain" description="VOC" evidence="1">
    <location>
        <begin position="3"/>
        <end position="126"/>
    </location>
</feature>
<keyword evidence="2" id="KW-0456">Lyase</keyword>
<evidence type="ECO:0000313" key="3">
    <source>
        <dbReference type="Proteomes" id="UP000761264"/>
    </source>
</evidence>
<dbReference type="AlphaFoldDB" id="A0A967EVU1"/>
<reference evidence="2" key="1">
    <citation type="submission" date="2020-03" db="EMBL/GenBank/DDBJ databases">
        <title>Genome of Pelagibius litoralis DSM 21314T.</title>
        <authorList>
            <person name="Wang G."/>
        </authorList>
    </citation>
    <scope>NUCLEOTIDE SEQUENCE</scope>
    <source>
        <strain evidence="2">DSM 21314</strain>
    </source>
</reference>
<dbReference type="Gene3D" id="3.10.180.10">
    <property type="entry name" value="2,3-Dihydroxybiphenyl 1,2-Dioxygenase, domain 1"/>
    <property type="match status" value="1"/>
</dbReference>
<evidence type="ECO:0000313" key="2">
    <source>
        <dbReference type="EMBL" id="NIA68374.1"/>
    </source>
</evidence>
<dbReference type="PANTHER" id="PTHR10374">
    <property type="entry name" value="LACTOYLGLUTATHIONE LYASE GLYOXALASE I"/>
    <property type="match status" value="1"/>
</dbReference>
<dbReference type="Pfam" id="PF00903">
    <property type="entry name" value="Glyoxalase"/>
    <property type="match status" value="1"/>
</dbReference>
<dbReference type="PROSITE" id="PS51819">
    <property type="entry name" value="VOC"/>
    <property type="match status" value="1"/>
</dbReference>
<dbReference type="Proteomes" id="UP000761264">
    <property type="component" value="Unassembled WGS sequence"/>
</dbReference>
<dbReference type="InterPro" id="IPR037523">
    <property type="entry name" value="VOC_core"/>
</dbReference>
<dbReference type="EMBL" id="JAAQPH010000004">
    <property type="protein sequence ID" value="NIA68374.1"/>
    <property type="molecule type" value="Genomic_DNA"/>
</dbReference>
<comment type="caution">
    <text evidence="2">The sequence shown here is derived from an EMBL/GenBank/DDBJ whole genome shotgun (WGS) entry which is preliminary data.</text>
</comment>
<keyword evidence="3" id="KW-1185">Reference proteome</keyword>
<dbReference type="InterPro" id="IPR029068">
    <property type="entry name" value="Glyas_Bleomycin-R_OHBP_Dase"/>
</dbReference>
<dbReference type="RefSeq" id="WP_167222881.1">
    <property type="nucleotide sequence ID" value="NZ_JAAQPH010000004.1"/>
</dbReference>